<evidence type="ECO:0000313" key="1">
    <source>
        <dbReference type="EMBL" id="PCJ43338.1"/>
    </source>
</evidence>
<accession>A0A2A5CIJ1</accession>
<dbReference type="AlphaFoldDB" id="A0A2A5CIJ1"/>
<organism evidence="1 2">
    <name type="scientific">SAR86 cluster bacterium</name>
    <dbReference type="NCBI Taxonomy" id="2030880"/>
    <lineage>
        <taxon>Bacteria</taxon>
        <taxon>Pseudomonadati</taxon>
        <taxon>Pseudomonadota</taxon>
        <taxon>Gammaproteobacteria</taxon>
        <taxon>SAR86 cluster</taxon>
    </lineage>
</organism>
<dbReference type="Proteomes" id="UP000228987">
    <property type="component" value="Unassembled WGS sequence"/>
</dbReference>
<sequence>MITNKPLIEFTVAITDLIATGPGLRQQHIVINQLVWCAVVLTKTLNDYLVISPNWGALAPIGSAAPFVEIKLETGAMQ</sequence>
<reference evidence="2" key="1">
    <citation type="submission" date="2017-08" db="EMBL/GenBank/DDBJ databases">
        <title>A dynamic microbial community with high functional redundancy inhabits the cold, oxic subseafloor aquifer.</title>
        <authorList>
            <person name="Tully B.J."/>
            <person name="Wheat C.G."/>
            <person name="Glazer B.T."/>
            <person name="Huber J.A."/>
        </authorList>
    </citation>
    <scope>NUCLEOTIDE SEQUENCE [LARGE SCALE GENOMIC DNA]</scope>
</reference>
<evidence type="ECO:0000313" key="2">
    <source>
        <dbReference type="Proteomes" id="UP000228987"/>
    </source>
</evidence>
<proteinExistence type="predicted"/>
<protein>
    <submittedName>
        <fullName evidence="1">Uncharacterized protein</fullName>
    </submittedName>
</protein>
<name>A0A2A5CIJ1_9GAMM</name>
<comment type="caution">
    <text evidence="1">The sequence shown here is derived from an EMBL/GenBank/DDBJ whole genome shotgun (WGS) entry which is preliminary data.</text>
</comment>
<gene>
    <name evidence="1" type="ORF">COA71_00220</name>
</gene>
<dbReference type="EMBL" id="NVWI01000001">
    <property type="protein sequence ID" value="PCJ43338.1"/>
    <property type="molecule type" value="Genomic_DNA"/>
</dbReference>